<dbReference type="Gene3D" id="3.40.50.2300">
    <property type="match status" value="2"/>
</dbReference>
<reference evidence="4 5" key="1">
    <citation type="submission" date="2022-03" db="EMBL/GenBank/DDBJ databases">
        <title>Pseudonocardia alaer sp. nov., a novel actinomycete isolated from reed forest soil.</title>
        <authorList>
            <person name="Wang L."/>
        </authorList>
    </citation>
    <scope>NUCLEOTIDE SEQUENCE [LARGE SCALE GENOMIC DNA]</scope>
    <source>
        <strain evidence="4 5">Y-16303</strain>
    </source>
</reference>
<dbReference type="Pfam" id="PF13458">
    <property type="entry name" value="Peripla_BP_6"/>
    <property type="match status" value="1"/>
</dbReference>
<dbReference type="CDD" id="cd06331">
    <property type="entry name" value="PBP1_AmiC-like"/>
    <property type="match status" value="1"/>
</dbReference>
<dbReference type="SUPFAM" id="SSF53822">
    <property type="entry name" value="Periplasmic binding protein-like I"/>
    <property type="match status" value="1"/>
</dbReference>
<dbReference type="InterPro" id="IPR023393">
    <property type="entry name" value="START-like_dom_sf"/>
</dbReference>
<comment type="similarity">
    <text evidence="1">Belongs to the leucine-binding protein family.</text>
</comment>
<dbReference type="SUPFAM" id="SSF55961">
    <property type="entry name" value="Bet v1-like"/>
    <property type="match status" value="1"/>
</dbReference>
<organism evidence="4 5">
    <name type="scientific">Pseudonocardia alaniniphila</name>
    <dbReference type="NCBI Taxonomy" id="75291"/>
    <lineage>
        <taxon>Bacteria</taxon>
        <taxon>Bacillati</taxon>
        <taxon>Actinomycetota</taxon>
        <taxon>Actinomycetes</taxon>
        <taxon>Pseudonocardiales</taxon>
        <taxon>Pseudonocardiaceae</taxon>
        <taxon>Pseudonocardia</taxon>
    </lineage>
</organism>
<evidence type="ECO:0000313" key="4">
    <source>
        <dbReference type="EMBL" id="MCH6164792.1"/>
    </source>
</evidence>
<feature type="domain" description="Leucine-binding protein" evidence="3">
    <location>
        <begin position="133"/>
        <end position="466"/>
    </location>
</feature>
<keyword evidence="5" id="KW-1185">Reference proteome</keyword>
<proteinExistence type="inferred from homology"/>
<comment type="caution">
    <text evidence="4">The sequence shown here is derived from an EMBL/GenBank/DDBJ whole genome shotgun (WGS) entry which is preliminary data.</text>
</comment>
<keyword evidence="2" id="KW-0732">Signal</keyword>
<evidence type="ECO:0000256" key="2">
    <source>
        <dbReference type="ARBA" id="ARBA00022729"/>
    </source>
</evidence>
<dbReference type="Proteomes" id="UP001299970">
    <property type="component" value="Unassembled WGS sequence"/>
</dbReference>
<accession>A0ABS9T8D8</accession>
<dbReference type="InterPro" id="IPR028082">
    <property type="entry name" value="Peripla_BP_I"/>
</dbReference>
<evidence type="ECO:0000313" key="5">
    <source>
        <dbReference type="Proteomes" id="UP001299970"/>
    </source>
</evidence>
<evidence type="ECO:0000259" key="3">
    <source>
        <dbReference type="Pfam" id="PF13458"/>
    </source>
</evidence>
<dbReference type="InterPro" id="IPR028081">
    <property type="entry name" value="Leu-bd"/>
</dbReference>
<dbReference type="RefSeq" id="WP_241034815.1">
    <property type="nucleotide sequence ID" value="NZ_BAAAJF010000009.1"/>
</dbReference>
<dbReference type="PANTHER" id="PTHR47628:SF1">
    <property type="entry name" value="ALIPHATIC AMIDASE EXPRESSION-REGULATING PROTEIN"/>
    <property type="match status" value="1"/>
</dbReference>
<evidence type="ECO:0000256" key="1">
    <source>
        <dbReference type="ARBA" id="ARBA00010062"/>
    </source>
</evidence>
<dbReference type="PANTHER" id="PTHR47628">
    <property type="match status" value="1"/>
</dbReference>
<protein>
    <submittedName>
        <fullName evidence="4">Substrate-binding protein</fullName>
    </submittedName>
</protein>
<dbReference type="EMBL" id="JAKXMK010000003">
    <property type="protein sequence ID" value="MCH6164792.1"/>
    <property type="molecule type" value="Genomic_DNA"/>
</dbReference>
<dbReference type="Gene3D" id="3.30.530.20">
    <property type="match status" value="1"/>
</dbReference>
<sequence>MGRLALTAEEHVDAPPEAVFALFGAGAGAGWVFDAVCDRVAVGAVVTLQAPMFGVAAGPVEILGRISAVRAPSRIEIRHDQPWRGRLRVHVDPDGAGTRVRLIADLDDAGLHWLMRRRGFSVPDGAPEGTHPVGLLTSKSGPASVFASGTENLAAMAVDEINAEGGVDGRPMRLVVGDDATDPRLGTIEAWRLVHAGCRVIMASTTSATFSRAADELRDSGVLMVQPVMNEGGSGGALRVQLGERPENQLRAAARPIMQVAGGRRWFLAGNDYVWPQMVHSTARRVLAEDGGTVVGETFAPLGTRDFAPLIEDVLNSGADVILSSFVGADLVHFERQCHAMGVRDRCRSLALALDEPTRERIGDDAAAGMWGVSGYFEELPGDVNEAFLQRYRSAFGPFAPPVSSITESVYEAIHLYAKAVRRAGVDDLEDIARELRGSRDDFPRGEVAVVGPETLRQRMFLAEATRGGFRVGLPG</sequence>
<gene>
    <name evidence="4" type="ORF">MMF94_03765</name>
</gene>
<name>A0ABS9T8D8_9PSEU</name>